<reference evidence="3" key="1">
    <citation type="journal article" date="2017" name="Nat. Ecol. Evol.">
        <title>Genome expansion and lineage-specific genetic innovations in the forest pathogenic fungi Armillaria.</title>
        <authorList>
            <person name="Sipos G."/>
            <person name="Prasanna A.N."/>
            <person name="Walter M.C."/>
            <person name="O'Connor E."/>
            <person name="Balint B."/>
            <person name="Krizsan K."/>
            <person name="Kiss B."/>
            <person name="Hess J."/>
            <person name="Varga T."/>
            <person name="Slot J."/>
            <person name="Riley R."/>
            <person name="Boka B."/>
            <person name="Rigling D."/>
            <person name="Barry K."/>
            <person name="Lee J."/>
            <person name="Mihaltcheva S."/>
            <person name="LaButti K."/>
            <person name="Lipzen A."/>
            <person name="Waldron R."/>
            <person name="Moloney N.M."/>
            <person name="Sperisen C."/>
            <person name="Kredics L."/>
            <person name="Vagvoelgyi C."/>
            <person name="Patrignani A."/>
            <person name="Fitzpatrick D."/>
            <person name="Nagy I."/>
            <person name="Doyle S."/>
            <person name="Anderson J.B."/>
            <person name="Grigoriev I.V."/>
            <person name="Gueldener U."/>
            <person name="Muensterkoetter M."/>
            <person name="Nagy L.G."/>
        </authorList>
    </citation>
    <scope>NUCLEOTIDE SEQUENCE [LARGE SCALE GENOMIC DNA]</scope>
    <source>
        <strain evidence="3">C18/9</strain>
    </source>
</reference>
<evidence type="ECO:0000313" key="3">
    <source>
        <dbReference type="Proteomes" id="UP000219338"/>
    </source>
</evidence>
<protein>
    <submittedName>
        <fullName evidence="2">Uncharacterized protein</fullName>
    </submittedName>
</protein>
<sequence>MREKPMFGRAVPAEERCLSNLHGDAKGDGRRSVPLRERAQSHGWIQYTMVLSQGIQIGPWRNLDVNVTASFYCCFLFIAVIDIVYSQTWNQGIKLRSRLRQSADLFPNPIHRNTRQSVISGVFLFNLEL</sequence>
<accession>A0A284SBY7</accession>
<dbReference type="AlphaFoldDB" id="A0A284SBY7"/>
<dbReference type="Proteomes" id="UP000219338">
    <property type="component" value="Unassembled WGS sequence"/>
</dbReference>
<keyword evidence="3" id="KW-1185">Reference proteome</keyword>
<keyword evidence="1" id="KW-0472">Membrane</keyword>
<evidence type="ECO:0000313" key="2">
    <source>
        <dbReference type="EMBL" id="SJL18511.1"/>
    </source>
</evidence>
<dbReference type="EMBL" id="FUEG01000061">
    <property type="protein sequence ID" value="SJL18511.1"/>
    <property type="molecule type" value="Genomic_DNA"/>
</dbReference>
<keyword evidence="1" id="KW-1133">Transmembrane helix</keyword>
<name>A0A284SBY7_ARMOS</name>
<organism evidence="2 3">
    <name type="scientific">Armillaria ostoyae</name>
    <name type="common">Armillaria root rot fungus</name>
    <dbReference type="NCBI Taxonomy" id="47428"/>
    <lineage>
        <taxon>Eukaryota</taxon>
        <taxon>Fungi</taxon>
        <taxon>Dikarya</taxon>
        <taxon>Basidiomycota</taxon>
        <taxon>Agaricomycotina</taxon>
        <taxon>Agaricomycetes</taxon>
        <taxon>Agaricomycetidae</taxon>
        <taxon>Agaricales</taxon>
        <taxon>Marasmiineae</taxon>
        <taxon>Physalacriaceae</taxon>
        <taxon>Armillaria</taxon>
    </lineage>
</organism>
<evidence type="ECO:0000256" key="1">
    <source>
        <dbReference type="SAM" id="Phobius"/>
    </source>
</evidence>
<feature type="transmembrane region" description="Helical" evidence="1">
    <location>
        <begin position="69"/>
        <end position="90"/>
    </location>
</feature>
<keyword evidence="1" id="KW-0812">Transmembrane</keyword>
<gene>
    <name evidence="2" type="ORF">ARMOST_22103</name>
</gene>
<proteinExistence type="predicted"/>